<evidence type="ECO:0000259" key="2">
    <source>
        <dbReference type="Pfam" id="PF18158"/>
    </source>
</evidence>
<dbReference type="EMBL" id="JAAGMN010009933">
    <property type="protein sequence ID" value="NEE22782.1"/>
    <property type="molecule type" value="Genomic_DNA"/>
</dbReference>
<accession>A0A6G3XYX3</accession>
<gene>
    <name evidence="3" type="ORF">G3M58_92065</name>
</gene>
<dbReference type="Pfam" id="PF18158">
    <property type="entry name" value="AidB_N"/>
    <property type="match status" value="1"/>
</dbReference>
<proteinExistence type="predicted"/>
<feature type="domain" description="Adaptive response protein AidB N-terminal" evidence="2">
    <location>
        <begin position="20"/>
        <end position="74"/>
    </location>
</feature>
<protein>
    <submittedName>
        <fullName evidence="3">DNA alkylation response protein</fullName>
    </submittedName>
</protein>
<organism evidence="3">
    <name type="scientific">Streptomyces sp. SID7499</name>
    <dbReference type="NCBI Taxonomy" id="2706086"/>
    <lineage>
        <taxon>Bacteria</taxon>
        <taxon>Bacillati</taxon>
        <taxon>Actinomycetota</taxon>
        <taxon>Actinomycetes</taxon>
        <taxon>Kitasatosporales</taxon>
        <taxon>Streptomycetaceae</taxon>
        <taxon>Streptomyces</taxon>
    </lineage>
</organism>
<feature type="compositionally biased region" description="Polar residues" evidence="1">
    <location>
        <begin position="1"/>
        <end position="20"/>
    </location>
</feature>
<dbReference type="InterPro" id="IPR041504">
    <property type="entry name" value="AidB_N"/>
</dbReference>
<evidence type="ECO:0000256" key="1">
    <source>
        <dbReference type="SAM" id="MobiDB-lite"/>
    </source>
</evidence>
<feature type="region of interest" description="Disordered" evidence="1">
    <location>
        <begin position="1"/>
        <end position="30"/>
    </location>
</feature>
<evidence type="ECO:0000313" key="3">
    <source>
        <dbReference type="EMBL" id="NEE22782.1"/>
    </source>
</evidence>
<comment type="caution">
    <text evidence="3">The sequence shown here is derived from an EMBL/GenBank/DDBJ whole genome shotgun (WGS) entry which is preliminary data.</text>
</comment>
<sequence length="75" mass="8351">MPTPTAPRSNPTSVTHEVTNQPPPLTGHDAADDAVLLEGVRREGAAWHLDELHRFGRYVGSEEAQRWADQANRHE</sequence>
<reference evidence="3" key="1">
    <citation type="submission" date="2020-01" db="EMBL/GenBank/DDBJ databases">
        <title>Insect and environment-associated Actinomycetes.</title>
        <authorList>
            <person name="Currrie C."/>
            <person name="Chevrette M."/>
            <person name="Carlson C."/>
            <person name="Stubbendieck R."/>
            <person name="Wendt-Pienkowski E."/>
        </authorList>
    </citation>
    <scope>NUCLEOTIDE SEQUENCE</scope>
    <source>
        <strain evidence="3">SID7499</strain>
    </source>
</reference>
<feature type="non-terminal residue" evidence="3">
    <location>
        <position position="75"/>
    </location>
</feature>
<dbReference type="AlphaFoldDB" id="A0A6G3XYX3"/>
<name>A0A6G3XYX3_9ACTN</name>